<dbReference type="EMBL" id="CP000910">
    <property type="protein sequence ID" value="ABY23547.1"/>
    <property type="molecule type" value="Genomic_DNA"/>
</dbReference>
<dbReference type="AlphaFoldDB" id="A9WN25"/>
<dbReference type="InterPro" id="IPR016161">
    <property type="entry name" value="Ald_DH/histidinol_DH"/>
</dbReference>
<dbReference type="PANTHER" id="PTHR43353:SF3">
    <property type="entry name" value="ALDEHYDE DEHYDROGENASE-RELATED"/>
    <property type="match status" value="1"/>
</dbReference>
<dbReference type="Proteomes" id="UP000002007">
    <property type="component" value="Chromosome"/>
</dbReference>
<accession>A9WN25</accession>
<dbReference type="InterPro" id="IPR016162">
    <property type="entry name" value="Ald_DH_N"/>
</dbReference>
<evidence type="ECO:0000313" key="4">
    <source>
        <dbReference type="Proteomes" id="UP000002007"/>
    </source>
</evidence>
<dbReference type="eggNOG" id="COG1012">
    <property type="taxonomic scope" value="Bacteria"/>
</dbReference>
<dbReference type="InterPro" id="IPR015590">
    <property type="entry name" value="Aldehyde_DH_dom"/>
</dbReference>
<gene>
    <name evidence="3" type="ordered locus">RSal33209_1814</name>
</gene>
<dbReference type="RefSeq" id="WP_012245218.1">
    <property type="nucleotide sequence ID" value="NC_010168.1"/>
</dbReference>
<organism evidence="3 4">
    <name type="scientific">Renibacterium salmoninarum (strain ATCC 33209 / DSM 20767 / JCM 11484 / NBRC 15589 / NCIMB 2235)</name>
    <dbReference type="NCBI Taxonomy" id="288705"/>
    <lineage>
        <taxon>Bacteria</taxon>
        <taxon>Bacillati</taxon>
        <taxon>Actinomycetota</taxon>
        <taxon>Actinomycetes</taxon>
        <taxon>Micrococcales</taxon>
        <taxon>Micrococcaceae</taxon>
        <taxon>Renibacterium</taxon>
    </lineage>
</organism>
<dbReference type="SUPFAM" id="SSF53720">
    <property type="entry name" value="ALDH-like"/>
    <property type="match status" value="1"/>
</dbReference>
<evidence type="ECO:0000313" key="3">
    <source>
        <dbReference type="EMBL" id="ABY23547.1"/>
    </source>
</evidence>
<dbReference type="Gene3D" id="3.40.605.10">
    <property type="entry name" value="Aldehyde Dehydrogenase, Chain A, domain 1"/>
    <property type="match status" value="1"/>
</dbReference>
<dbReference type="GO" id="GO:0016620">
    <property type="term" value="F:oxidoreductase activity, acting on the aldehyde or oxo group of donors, NAD or NADP as acceptor"/>
    <property type="evidence" value="ECO:0007669"/>
    <property type="project" value="InterPro"/>
</dbReference>
<dbReference type="Pfam" id="PF00171">
    <property type="entry name" value="Aldedh"/>
    <property type="match status" value="1"/>
</dbReference>
<name>A9WN25_RENSM</name>
<dbReference type="STRING" id="288705.RSal33209_1814"/>
<dbReference type="EC" id="1.2.1.-" evidence="3"/>
<dbReference type="HOGENOM" id="CLU_027555_0_0_11"/>
<keyword evidence="4" id="KW-1185">Reference proteome</keyword>
<dbReference type="PANTHER" id="PTHR43353">
    <property type="entry name" value="SUCCINATE-SEMIALDEHYDE DEHYDROGENASE, MITOCHONDRIAL"/>
    <property type="match status" value="1"/>
</dbReference>
<dbReference type="KEGG" id="rsa:RSal33209_1814"/>
<evidence type="ECO:0000256" key="1">
    <source>
        <dbReference type="ARBA" id="ARBA00023002"/>
    </source>
</evidence>
<protein>
    <submittedName>
        <fullName evidence="3">Oxoglutarate semialdehyde dehydrogenase</fullName>
        <ecNumber evidence="3">1.2.1.-</ecNumber>
    </submittedName>
</protein>
<dbReference type="InterPro" id="IPR050740">
    <property type="entry name" value="Aldehyde_DH_Superfamily"/>
</dbReference>
<dbReference type="InterPro" id="IPR016163">
    <property type="entry name" value="Ald_DH_C"/>
</dbReference>
<reference evidence="4" key="1">
    <citation type="journal article" date="2008" name="J. Bacteriol.">
        <title>Genome sequence of the fish pathogen Renibacterium salmoninarum suggests reductive evolution away from an environmental Arthrobacter ancestor.</title>
        <authorList>
            <person name="Wiens G.D."/>
            <person name="Rockey D.D."/>
            <person name="Wu Z."/>
            <person name="Chang J."/>
            <person name="Levy R."/>
            <person name="Crane S."/>
            <person name="Chen D.S."/>
            <person name="Capri G.R."/>
            <person name="Burnett J.R."/>
            <person name="Sudheesh P.S."/>
            <person name="Schipma M.J."/>
            <person name="Burd H."/>
            <person name="Bhattacharyya A."/>
            <person name="Rhodes L.D."/>
            <person name="Kaul R."/>
            <person name="Strom M.S."/>
        </authorList>
    </citation>
    <scope>NUCLEOTIDE SEQUENCE [LARGE SCALE GENOMIC DNA]</scope>
    <source>
        <strain evidence="4">ATCC 33209 / DSM 20767 / JCM 11484 / NBRC 15589 / NCIMB 2235</strain>
    </source>
</reference>
<sequence>MNSNQSIETTNESELDRITSSSESASRIWAATDRHTRAAALEAIANALDADADALVLVAGQETNLTEARLRSELKRTSFQLRLFAEVLHEGSYLDVRIDHADSDWPMGAPRPDLRRILQPLGPVLVFAASNFPSAFSVAGGDTASALAAGCSVIVKAHSGHPALSAKVSGLVQDALARAGAPSGIFQTIFGTESGRAVLTDSRIKAGSFTGSIQGGRALFNLAQSRPEPIPFYGELGSSNPVFVTQAAVENRSEQIVAEFIASFTLGAGQFCTKPGILLVPDSSDIPELLAQSTLPPAARLLNDRIHTGYLASLADVSSAAEWLNASTERHAEPPAPSLLITSVETVLSNVKDLTAEVFGPAALVVRYQHEEQLI</sequence>
<keyword evidence="1 3" id="KW-0560">Oxidoreductase</keyword>
<evidence type="ECO:0000259" key="2">
    <source>
        <dbReference type="Pfam" id="PF00171"/>
    </source>
</evidence>
<feature type="domain" description="Aldehyde dehydrogenase" evidence="2">
    <location>
        <begin position="7"/>
        <end position="375"/>
    </location>
</feature>
<proteinExistence type="predicted"/>
<dbReference type="Gene3D" id="3.40.309.10">
    <property type="entry name" value="Aldehyde Dehydrogenase, Chain A, domain 2"/>
    <property type="match status" value="1"/>
</dbReference>